<evidence type="ECO:0000256" key="15">
    <source>
        <dbReference type="SAM" id="MobiDB-lite"/>
    </source>
</evidence>
<evidence type="ECO:0000256" key="11">
    <source>
        <dbReference type="ARBA" id="ARBA00023306"/>
    </source>
</evidence>
<dbReference type="Proteomes" id="UP001231924">
    <property type="component" value="Unassembled WGS sequence"/>
</dbReference>
<evidence type="ECO:0000256" key="4">
    <source>
        <dbReference type="ARBA" id="ARBA00022490"/>
    </source>
</evidence>
<dbReference type="InterPro" id="IPR050061">
    <property type="entry name" value="MurCDEF_pg_biosynth"/>
</dbReference>
<sequence>MQPGEQAVAPELPRLLSRVHFIGAGGAAMSGIARILLARGAMVSGSDAKDSRAVLALRTLGAEVSIGHDAANLDLLPGGPTALVTTKAVHQADPDNPELLEAAARGIPVLHRSAVLAELMADHRAACVSGSAGKTSTTSMLVVALQACGTDPSFMIGGDLLASGSSAHHGHGDVFVAEADESDGSFLAYTPAVAIVTNVEPDHLDHHGTVEAYVAVFDAFAGRIEPGGALVVCADDPGAAALGDRAAAAGVRVRRYGRTATGPDDVAVLDYRAEASTGVLTIRVDDVERTVRLGVAGEHQALNACAALLAGLDLGAPLEKLLDGLTSFTGVRRRFELRGETGGVRVYDDYAHAPTKVAAQLRAARPVLGERGRLIVAFQPHLYSRTRDFAEQFGEALSLADEVVLLDVYGAREQPEPGINGTTIARHVALPAEDVHYEPSWAAVPSLLADLARPGDLVITMGAGDVTVLGPEVLAELERRDQASGATGTGSSPAHVGG</sequence>
<evidence type="ECO:0000256" key="6">
    <source>
        <dbReference type="ARBA" id="ARBA00022618"/>
    </source>
</evidence>
<comment type="subcellular location">
    <subcellularLocation>
        <location evidence="1 14">Cytoplasm</location>
    </subcellularLocation>
</comment>
<evidence type="ECO:0000256" key="2">
    <source>
        <dbReference type="ARBA" id="ARBA00004752"/>
    </source>
</evidence>
<evidence type="ECO:0000256" key="3">
    <source>
        <dbReference type="ARBA" id="ARBA00012211"/>
    </source>
</evidence>
<dbReference type="NCBIfam" id="TIGR01082">
    <property type="entry name" value="murC"/>
    <property type="match status" value="1"/>
</dbReference>
<dbReference type="Gene3D" id="3.90.190.20">
    <property type="entry name" value="Mur ligase, C-terminal domain"/>
    <property type="match status" value="1"/>
</dbReference>
<organism evidence="19 20">
    <name type="scientific">Actinomycetospora termitidis</name>
    <dbReference type="NCBI Taxonomy" id="3053470"/>
    <lineage>
        <taxon>Bacteria</taxon>
        <taxon>Bacillati</taxon>
        <taxon>Actinomycetota</taxon>
        <taxon>Actinomycetes</taxon>
        <taxon>Pseudonocardiales</taxon>
        <taxon>Pseudonocardiaceae</taxon>
        <taxon>Actinomycetospora</taxon>
    </lineage>
</organism>
<evidence type="ECO:0000256" key="14">
    <source>
        <dbReference type="HAMAP-Rule" id="MF_00046"/>
    </source>
</evidence>
<dbReference type="Gene3D" id="3.40.50.720">
    <property type="entry name" value="NAD(P)-binding Rossmann-like Domain"/>
    <property type="match status" value="1"/>
</dbReference>
<feature type="region of interest" description="Disordered" evidence="15">
    <location>
        <begin position="479"/>
        <end position="498"/>
    </location>
</feature>
<feature type="domain" description="Mur ligase N-terminal catalytic" evidence="16">
    <location>
        <begin position="19"/>
        <end position="123"/>
    </location>
</feature>
<dbReference type="Pfam" id="PF02875">
    <property type="entry name" value="Mur_ligase_C"/>
    <property type="match status" value="1"/>
</dbReference>
<evidence type="ECO:0000256" key="7">
    <source>
        <dbReference type="ARBA" id="ARBA00022741"/>
    </source>
</evidence>
<evidence type="ECO:0000256" key="5">
    <source>
        <dbReference type="ARBA" id="ARBA00022598"/>
    </source>
</evidence>
<dbReference type="SUPFAM" id="SSF51984">
    <property type="entry name" value="MurCD N-terminal domain"/>
    <property type="match status" value="1"/>
</dbReference>
<dbReference type="EMBL" id="JASVWF010000002">
    <property type="protein sequence ID" value="MDL5156888.1"/>
    <property type="molecule type" value="Genomic_DNA"/>
</dbReference>
<dbReference type="InterPro" id="IPR004101">
    <property type="entry name" value="Mur_ligase_C"/>
</dbReference>
<dbReference type="InterPro" id="IPR013221">
    <property type="entry name" value="Mur_ligase_cen"/>
</dbReference>
<dbReference type="RefSeq" id="WP_286053363.1">
    <property type="nucleotide sequence ID" value="NZ_JASVWF010000002.1"/>
</dbReference>
<name>A0ABT7M8G2_9PSEU</name>
<keyword evidence="8 14" id="KW-0067">ATP-binding</keyword>
<evidence type="ECO:0000259" key="18">
    <source>
        <dbReference type="Pfam" id="PF08245"/>
    </source>
</evidence>
<keyword evidence="10 14" id="KW-0573">Peptidoglycan synthesis</keyword>
<dbReference type="PANTHER" id="PTHR43445">
    <property type="entry name" value="UDP-N-ACETYLMURAMATE--L-ALANINE LIGASE-RELATED"/>
    <property type="match status" value="1"/>
</dbReference>
<accession>A0ABT7M8G2</accession>
<dbReference type="InterPro" id="IPR005758">
    <property type="entry name" value="UDP-N-AcMur_Ala_ligase_MurC"/>
</dbReference>
<keyword evidence="12 14" id="KW-0961">Cell wall biogenesis/degradation</keyword>
<dbReference type="GO" id="GO:0008763">
    <property type="term" value="F:UDP-N-acetylmuramate-L-alanine ligase activity"/>
    <property type="evidence" value="ECO:0007669"/>
    <property type="project" value="UniProtKB-EC"/>
</dbReference>
<dbReference type="InterPro" id="IPR000713">
    <property type="entry name" value="Mur_ligase_N"/>
</dbReference>
<gene>
    <name evidence="14 19" type="primary">murC</name>
    <name evidence="19" type="ORF">QRT03_13045</name>
</gene>
<comment type="pathway">
    <text evidence="2 14">Cell wall biogenesis; peptidoglycan biosynthesis.</text>
</comment>
<keyword evidence="11 14" id="KW-0131">Cell cycle</keyword>
<evidence type="ECO:0000259" key="17">
    <source>
        <dbReference type="Pfam" id="PF02875"/>
    </source>
</evidence>
<keyword evidence="5 14" id="KW-0436">Ligase</keyword>
<proteinExistence type="inferred from homology"/>
<feature type="binding site" evidence="14">
    <location>
        <begin position="130"/>
        <end position="136"/>
    </location>
    <ligand>
        <name>ATP</name>
        <dbReference type="ChEBI" id="CHEBI:30616"/>
    </ligand>
</feature>
<keyword evidence="6 14" id="KW-0132">Cell division</keyword>
<dbReference type="EC" id="6.3.2.8" evidence="3 14"/>
<reference evidence="19 20" key="1">
    <citation type="submission" date="2023-06" db="EMBL/GenBank/DDBJ databases">
        <title>Actinomycetospora Odt1-22.</title>
        <authorList>
            <person name="Supong K."/>
        </authorList>
    </citation>
    <scope>NUCLEOTIDE SEQUENCE [LARGE SCALE GENOMIC DNA]</scope>
    <source>
        <strain evidence="19 20">Odt1-22</strain>
    </source>
</reference>
<keyword evidence="9 14" id="KW-0133">Cell shape</keyword>
<dbReference type="PANTHER" id="PTHR43445:SF3">
    <property type="entry name" value="UDP-N-ACETYLMURAMATE--L-ALANINE LIGASE"/>
    <property type="match status" value="1"/>
</dbReference>
<evidence type="ECO:0000256" key="12">
    <source>
        <dbReference type="ARBA" id="ARBA00023316"/>
    </source>
</evidence>
<dbReference type="Pfam" id="PF08245">
    <property type="entry name" value="Mur_ligase_M"/>
    <property type="match status" value="1"/>
</dbReference>
<feature type="domain" description="Mur ligase C-terminal" evidence="17">
    <location>
        <begin position="333"/>
        <end position="464"/>
    </location>
</feature>
<evidence type="ECO:0000256" key="8">
    <source>
        <dbReference type="ARBA" id="ARBA00022840"/>
    </source>
</evidence>
<keyword evidence="4 14" id="KW-0963">Cytoplasm</keyword>
<feature type="domain" description="Mur ligase central" evidence="18">
    <location>
        <begin position="128"/>
        <end position="310"/>
    </location>
</feature>
<evidence type="ECO:0000256" key="9">
    <source>
        <dbReference type="ARBA" id="ARBA00022960"/>
    </source>
</evidence>
<keyword evidence="20" id="KW-1185">Reference proteome</keyword>
<evidence type="ECO:0000259" key="16">
    <source>
        <dbReference type="Pfam" id="PF01225"/>
    </source>
</evidence>
<evidence type="ECO:0000313" key="20">
    <source>
        <dbReference type="Proteomes" id="UP001231924"/>
    </source>
</evidence>
<dbReference type="HAMAP" id="MF_00046">
    <property type="entry name" value="MurC"/>
    <property type="match status" value="1"/>
</dbReference>
<dbReference type="Gene3D" id="3.40.1190.10">
    <property type="entry name" value="Mur-like, catalytic domain"/>
    <property type="match status" value="1"/>
</dbReference>
<dbReference type="InterPro" id="IPR036615">
    <property type="entry name" value="Mur_ligase_C_dom_sf"/>
</dbReference>
<comment type="similarity">
    <text evidence="14">Belongs to the MurCDEF family.</text>
</comment>
<dbReference type="SUPFAM" id="SSF53623">
    <property type="entry name" value="MurD-like peptide ligases, catalytic domain"/>
    <property type="match status" value="1"/>
</dbReference>
<keyword evidence="7 14" id="KW-0547">Nucleotide-binding</keyword>
<dbReference type="SUPFAM" id="SSF53244">
    <property type="entry name" value="MurD-like peptide ligases, peptide-binding domain"/>
    <property type="match status" value="1"/>
</dbReference>
<evidence type="ECO:0000256" key="1">
    <source>
        <dbReference type="ARBA" id="ARBA00004496"/>
    </source>
</evidence>
<comment type="catalytic activity">
    <reaction evidence="13 14">
        <text>UDP-N-acetyl-alpha-D-muramate + L-alanine + ATP = UDP-N-acetyl-alpha-D-muramoyl-L-alanine + ADP + phosphate + H(+)</text>
        <dbReference type="Rhea" id="RHEA:23372"/>
        <dbReference type="ChEBI" id="CHEBI:15378"/>
        <dbReference type="ChEBI" id="CHEBI:30616"/>
        <dbReference type="ChEBI" id="CHEBI:43474"/>
        <dbReference type="ChEBI" id="CHEBI:57972"/>
        <dbReference type="ChEBI" id="CHEBI:70757"/>
        <dbReference type="ChEBI" id="CHEBI:83898"/>
        <dbReference type="ChEBI" id="CHEBI:456216"/>
        <dbReference type="EC" id="6.3.2.8"/>
    </reaction>
</comment>
<dbReference type="InterPro" id="IPR036565">
    <property type="entry name" value="Mur-like_cat_sf"/>
</dbReference>
<evidence type="ECO:0000256" key="13">
    <source>
        <dbReference type="ARBA" id="ARBA00047833"/>
    </source>
</evidence>
<dbReference type="Pfam" id="PF01225">
    <property type="entry name" value="Mur_ligase"/>
    <property type="match status" value="1"/>
</dbReference>
<comment type="function">
    <text evidence="14">Cell wall formation.</text>
</comment>
<evidence type="ECO:0000313" key="19">
    <source>
        <dbReference type="EMBL" id="MDL5156888.1"/>
    </source>
</evidence>
<comment type="caution">
    <text evidence="19">The sequence shown here is derived from an EMBL/GenBank/DDBJ whole genome shotgun (WGS) entry which is preliminary data.</text>
</comment>
<evidence type="ECO:0000256" key="10">
    <source>
        <dbReference type="ARBA" id="ARBA00022984"/>
    </source>
</evidence>
<protein>
    <recommendedName>
        <fullName evidence="3 14">UDP-N-acetylmuramate--L-alanine ligase</fullName>
        <ecNumber evidence="3 14">6.3.2.8</ecNumber>
    </recommendedName>
    <alternativeName>
        <fullName evidence="14">UDP-N-acetylmuramoyl-L-alanine synthetase</fullName>
    </alternativeName>
</protein>